<evidence type="ECO:0000313" key="7">
    <source>
        <dbReference type="EMBL" id="NNV57059.1"/>
    </source>
</evidence>
<dbReference type="Gene3D" id="3.30.950.10">
    <property type="entry name" value="Methyltransferase, Cobalt-precorrin-4 Transmethylase, Domain 2"/>
    <property type="match status" value="1"/>
</dbReference>
<dbReference type="InterPro" id="IPR014777">
    <property type="entry name" value="4pyrrole_Mease_sub1"/>
</dbReference>
<dbReference type="PANTHER" id="PTHR46111">
    <property type="entry name" value="RIBOSOMAL RNA SMALL SUBUNIT METHYLTRANSFERASE I"/>
    <property type="match status" value="1"/>
</dbReference>
<organism evidence="7 8">
    <name type="scientific">Limnovirga soli</name>
    <dbReference type="NCBI Taxonomy" id="2656915"/>
    <lineage>
        <taxon>Bacteria</taxon>
        <taxon>Pseudomonadati</taxon>
        <taxon>Bacteroidota</taxon>
        <taxon>Chitinophagia</taxon>
        <taxon>Chitinophagales</taxon>
        <taxon>Chitinophagaceae</taxon>
        <taxon>Limnovirga</taxon>
    </lineage>
</organism>
<dbReference type="Pfam" id="PF00590">
    <property type="entry name" value="TP_methylase"/>
    <property type="match status" value="1"/>
</dbReference>
<dbReference type="InterPro" id="IPR014776">
    <property type="entry name" value="4pyrrole_Mease_sub2"/>
</dbReference>
<dbReference type="Proteomes" id="UP000598971">
    <property type="component" value="Unassembled WGS sequence"/>
</dbReference>
<protein>
    <submittedName>
        <fullName evidence="7">SAM-dependent methyltransferase</fullName>
    </submittedName>
</protein>
<sequence>MTGSVYLIPTVLHEDEQALAALPAYITDAIKACDVFFVEQEKTARRFFKKLWREMVIDNYEWHTIHKAEAAVKASFIACLQQGKNIGIVSEAGCPGIADPGQVLVEAAQQINAVVKPLVGPSSILLALMASGMNGQGFMFNGYLPIETAERKVSIKALETDSQKRNCTEIFIETPYRNNALLNDILITCHADTRLCIAVDITAPGESIVTKKIKDWKKEQGIQLHKRPAIFLLHAG</sequence>
<evidence type="ECO:0000256" key="3">
    <source>
        <dbReference type="ARBA" id="ARBA00022603"/>
    </source>
</evidence>
<dbReference type="InterPro" id="IPR035996">
    <property type="entry name" value="4pyrrol_Methylase_sf"/>
</dbReference>
<dbReference type="GO" id="GO:0008168">
    <property type="term" value="F:methyltransferase activity"/>
    <property type="evidence" value="ECO:0007669"/>
    <property type="project" value="UniProtKB-KW"/>
</dbReference>
<evidence type="ECO:0000256" key="5">
    <source>
        <dbReference type="ARBA" id="ARBA00022691"/>
    </source>
</evidence>
<evidence type="ECO:0000313" key="8">
    <source>
        <dbReference type="Proteomes" id="UP000598971"/>
    </source>
</evidence>
<evidence type="ECO:0000259" key="6">
    <source>
        <dbReference type="Pfam" id="PF00590"/>
    </source>
</evidence>
<evidence type="ECO:0000256" key="4">
    <source>
        <dbReference type="ARBA" id="ARBA00022679"/>
    </source>
</evidence>
<evidence type="ECO:0000256" key="2">
    <source>
        <dbReference type="ARBA" id="ARBA00022552"/>
    </source>
</evidence>
<keyword evidence="3 7" id="KW-0489">Methyltransferase</keyword>
<dbReference type="InterPro" id="IPR008189">
    <property type="entry name" value="rRNA_ssu_MeTfrase_I"/>
</dbReference>
<dbReference type="PANTHER" id="PTHR46111:SF2">
    <property type="entry name" value="SAM-DEPENDENT METHYLTRANSFERASE"/>
    <property type="match status" value="1"/>
</dbReference>
<keyword evidence="5" id="KW-0949">S-adenosyl-L-methionine</keyword>
<dbReference type="InterPro" id="IPR000878">
    <property type="entry name" value="4pyrrol_Mease"/>
</dbReference>
<comment type="caution">
    <text evidence="7">The sequence shown here is derived from an EMBL/GenBank/DDBJ whole genome shotgun (WGS) entry which is preliminary data.</text>
</comment>
<dbReference type="CDD" id="cd11649">
    <property type="entry name" value="RsmI_like"/>
    <property type="match status" value="1"/>
</dbReference>
<accession>A0A8J8FIP3</accession>
<name>A0A8J8FIP3_9BACT</name>
<dbReference type="SUPFAM" id="SSF53790">
    <property type="entry name" value="Tetrapyrrole methylase"/>
    <property type="match status" value="1"/>
</dbReference>
<keyword evidence="8" id="KW-1185">Reference proteome</keyword>
<keyword evidence="2" id="KW-0698">rRNA processing</keyword>
<proteinExistence type="predicted"/>
<dbReference type="PIRSF" id="PIRSF005917">
    <property type="entry name" value="MTase_YraL"/>
    <property type="match status" value="1"/>
</dbReference>
<dbReference type="GO" id="GO:0006364">
    <property type="term" value="P:rRNA processing"/>
    <property type="evidence" value="ECO:0007669"/>
    <property type="project" value="UniProtKB-KW"/>
</dbReference>
<dbReference type="GO" id="GO:0032259">
    <property type="term" value="P:methylation"/>
    <property type="evidence" value="ECO:0007669"/>
    <property type="project" value="UniProtKB-KW"/>
</dbReference>
<dbReference type="AlphaFoldDB" id="A0A8J8FIP3"/>
<gene>
    <name evidence="7" type="ORF">GD597_16415</name>
</gene>
<dbReference type="EMBL" id="WHPF01000012">
    <property type="protein sequence ID" value="NNV57059.1"/>
    <property type="molecule type" value="Genomic_DNA"/>
</dbReference>
<keyword evidence="1" id="KW-0963">Cytoplasm</keyword>
<feature type="domain" description="Tetrapyrrole methylase" evidence="6">
    <location>
        <begin position="28"/>
        <end position="214"/>
    </location>
</feature>
<keyword evidence="4" id="KW-0808">Transferase</keyword>
<dbReference type="Gene3D" id="3.40.1010.10">
    <property type="entry name" value="Cobalt-precorrin-4 Transmethylase, Domain 1"/>
    <property type="match status" value="1"/>
</dbReference>
<evidence type="ECO:0000256" key="1">
    <source>
        <dbReference type="ARBA" id="ARBA00022490"/>
    </source>
</evidence>
<reference evidence="7" key="1">
    <citation type="submission" date="2019-10" db="EMBL/GenBank/DDBJ databases">
        <title>Draft genome sequence of Panacibacter sp. KCS-6.</title>
        <authorList>
            <person name="Yim K.J."/>
        </authorList>
    </citation>
    <scope>NUCLEOTIDE SEQUENCE</scope>
    <source>
        <strain evidence="7">KCS-6</strain>
    </source>
</reference>